<keyword evidence="15 19" id="KW-0342">GTP-binding</keyword>
<name>A0A5R9G6Y3_9BACL</name>
<evidence type="ECO:0000256" key="10">
    <source>
        <dbReference type="ARBA" id="ARBA00022573"/>
    </source>
</evidence>
<comment type="catalytic activity">
    <reaction evidence="1">
        <text>adenosylcob(III)inamide + ATP = adenosylcob(III)inamide phosphate + ADP + H(+)</text>
        <dbReference type="Rhea" id="RHEA:15769"/>
        <dbReference type="ChEBI" id="CHEBI:2480"/>
        <dbReference type="ChEBI" id="CHEBI:15378"/>
        <dbReference type="ChEBI" id="CHEBI:30616"/>
        <dbReference type="ChEBI" id="CHEBI:58502"/>
        <dbReference type="ChEBI" id="CHEBI:456216"/>
        <dbReference type="EC" id="2.7.1.156"/>
    </reaction>
</comment>
<feature type="binding site" evidence="19">
    <location>
        <position position="93"/>
    </location>
    <ligand>
        <name>GTP</name>
        <dbReference type="ChEBI" id="CHEBI:37565"/>
    </ligand>
</feature>
<dbReference type="NCBIfam" id="NF004469">
    <property type="entry name" value="PRK05800.1"/>
    <property type="match status" value="1"/>
</dbReference>
<keyword evidence="20" id="KW-0548">Nucleotidyltransferase</keyword>
<comment type="catalytic activity">
    <reaction evidence="3">
        <text>adenosylcob(III)inamide + GTP = adenosylcob(III)inamide phosphate + GDP + H(+)</text>
        <dbReference type="Rhea" id="RHEA:15765"/>
        <dbReference type="ChEBI" id="CHEBI:2480"/>
        <dbReference type="ChEBI" id="CHEBI:15378"/>
        <dbReference type="ChEBI" id="CHEBI:37565"/>
        <dbReference type="ChEBI" id="CHEBI:58189"/>
        <dbReference type="ChEBI" id="CHEBI:58502"/>
        <dbReference type="EC" id="2.7.1.156"/>
    </reaction>
</comment>
<comment type="function">
    <text evidence="4">Catalyzes ATP-dependent phosphorylation of adenosylcobinamide and addition of GMP to adenosylcobinamide phosphate.</text>
</comment>
<evidence type="ECO:0000256" key="16">
    <source>
        <dbReference type="ARBA" id="ARBA00029570"/>
    </source>
</evidence>
<feature type="active site" description="GMP-histidine intermediate" evidence="18">
    <location>
        <position position="49"/>
    </location>
</feature>
<evidence type="ECO:0000256" key="13">
    <source>
        <dbReference type="ARBA" id="ARBA00022777"/>
    </source>
</evidence>
<evidence type="ECO:0000256" key="9">
    <source>
        <dbReference type="ARBA" id="ARBA00012523"/>
    </source>
</evidence>
<reference evidence="20 21" key="1">
    <citation type="submission" date="2019-05" db="EMBL/GenBank/DDBJ databases">
        <authorList>
            <person name="Narsing Rao M.P."/>
            <person name="Li W.J."/>
        </authorList>
    </citation>
    <scope>NUCLEOTIDE SEQUENCE [LARGE SCALE GENOMIC DNA]</scope>
    <source>
        <strain evidence="20 21">SYSU_K30003</strain>
    </source>
</reference>
<keyword evidence="12 19" id="KW-0547">Nucleotide-binding</keyword>
<feature type="binding site" evidence="19">
    <location>
        <position position="64"/>
    </location>
    <ligand>
        <name>GTP</name>
        <dbReference type="ChEBI" id="CHEBI:37565"/>
    </ligand>
</feature>
<accession>A0A5R9G6Y3</accession>
<dbReference type="PIRSF" id="PIRSF006135">
    <property type="entry name" value="CobU"/>
    <property type="match status" value="1"/>
</dbReference>
<comment type="pathway">
    <text evidence="6">Cofactor biosynthesis; adenosylcobalamin biosynthesis; adenosylcobalamin from cob(II)yrinate a,c-diamide: step 5/7.</text>
</comment>
<comment type="caution">
    <text evidence="20">The sequence shown here is derived from an EMBL/GenBank/DDBJ whole genome shotgun (WGS) entry which is preliminary data.</text>
</comment>
<keyword evidence="11 20" id="KW-0808">Transferase</keyword>
<keyword evidence="21" id="KW-1185">Reference proteome</keyword>
<dbReference type="EC" id="2.7.1.156" evidence="8"/>
<evidence type="ECO:0000256" key="3">
    <source>
        <dbReference type="ARBA" id="ARBA00001522"/>
    </source>
</evidence>
<evidence type="ECO:0000256" key="11">
    <source>
        <dbReference type="ARBA" id="ARBA00022679"/>
    </source>
</evidence>
<evidence type="ECO:0000256" key="2">
    <source>
        <dbReference type="ARBA" id="ARBA00000711"/>
    </source>
</evidence>
<evidence type="ECO:0000256" key="17">
    <source>
        <dbReference type="ARBA" id="ARBA00030571"/>
    </source>
</evidence>
<dbReference type="Proteomes" id="UP000309676">
    <property type="component" value="Unassembled WGS sequence"/>
</dbReference>
<dbReference type="SUPFAM" id="SSF52540">
    <property type="entry name" value="P-loop containing nucleoside triphosphate hydrolases"/>
    <property type="match status" value="1"/>
</dbReference>
<comment type="catalytic activity">
    <reaction evidence="2">
        <text>adenosylcob(III)inamide phosphate + GTP + H(+) = adenosylcob(III)inamide-GDP + diphosphate</text>
        <dbReference type="Rhea" id="RHEA:22712"/>
        <dbReference type="ChEBI" id="CHEBI:15378"/>
        <dbReference type="ChEBI" id="CHEBI:33019"/>
        <dbReference type="ChEBI" id="CHEBI:37565"/>
        <dbReference type="ChEBI" id="CHEBI:58502"/>
        <dbReference type="ChEBI" id="CHEBI:60487"/>
        <dbReference type="EC" id="2.7.7.62"/>
    </reaction>
</comment>
<protein>
    <recommendedName>
        <fullName evidence="16">Adenosylcobinamide kinase</fullName>
        <ecNumber evidence="8">2.7.1.156</ecNumber>
        <ecNumber evidence="9">2.7.7.62</ecNumber>
    </recommendedName>
    <alternativeName>
        <fullName evidence="17">Adenosylcobinamide-phosphate guanylyltransferase</fullName>
    </alternativeName>
</protein>
<evidence type="ECO:0000313" key="20">
    <source>
        <dbReference type="EMBL" id="TLS51471.1"/>
    </source>
</evidence>
<evidence type="ECO:0000256" key="7">
    <source>
        <dbReference type="ARBA" id="ARBA00007490"/>
    </source>
</evidence>
<keyword evidence="13 20" id="KW-0418">Kinase</keyword>
<dbReference type="AlphaFoldDB" id="A0A5R9G6Y3"/>
<evidence type="ECO:0000256" key="4">
    <source>
        <dbReference type="ARBA" id="ARBA00003889"/>
    </source>
</evidence>
<evidence type="ECO:0000256" key="5">
    <source>
        <dbReference type="ARBA" id="ARBA00004692"/>
    </source>
</evidence>
<dbReference type="Pfam" id="PF02283">
    <property type="entry name" value="CobU"/>
    <property type="match status" value="1"/>
</dbReference>
<dbReference type="InterPro" id="IPR003203">
    <property type="entry name" value="CobU/CobP"/>
</dbReference>
<evidence type="ECO:0000256" key="15">
    <source>
        <dbReference type="ARBA" id="ARBA00023134"/>
    </source>
</evidence>
<keyword evidence="10" id="KW-0169">Cobalamin biosynthesis</keyword>
<dbReference type="Gene3D" id="3.40.50.300">
    <property type="entry name" value="P-loop containing nucleotide triphosphate hydrolases"/>
    <property type="match status" value="1"/>
</dbReference>
<proteinExistence type="inferred from homology"/>
<feature type="binding site" evidence="19">
    <location>
        <begin position="33"/>
        <end position="35"/>
    </location>
    <ligand>
        <name>GTP</name>
        <dbReference type="ChEBI" id="CHEBI:37565"/>
    </ligand>
</feature>
<dbReference type="GO" id="GO:0005524">
    <property type="term" value="F:ATP binding"/>
    <property type="evidence" value="ECO:0007669"/>
    <property type="project" value="UniProtKB-KW"/>
</dbReference>
<dbReference type="OrthoDB" id="9799422at2"/>
<dbReference type="EMBL" id="VCIW01000009">
    <property type="protein sequence ID" value="TLS51471.1"/>
    <property type="molecule type" value="Genomic_DNA"/>
</dbReference>
<dbReference type="RefSeq" id="WP_138195083.1">
    <property type="nucleotide sequence ID" value="NZ_VCIW01000009.1"/>
</dbReference>
<dbReference type="UniPathway" id="UPA00148">
    <property type="reaction ID" value="UER00236"/>
</dbReference>
<evidence type="ECO:0000256" key="6">
    <source>
        <dbReference type="ARBA" id="ARBA00005159"/>
    </source>
</evidence>
<evidence type="ECO:0000256" key="8">
    <source>
        <dbReference type="ARBA" id="ARBA00012016"/>
    </source>
</evidence>
<evidence type="ECO:0000256" key="14">
    <source>
        <dbReference type="ARBA" id="ARBA00022840"/>
    </source>
</evidence>
<dbReference type="CDD" id="cd00544">
    <property type="entry name" value="CobU"/>
    <property type="match status" value="1"/>
</dbReference>
<dbReference type="GO" id="GO:0009236">
    <property type="term" value="P:cobalamin biosynthetic process"/>
    <property type="evidence" value="ECO:0007669"/>
    <property type="project" value="UniProtKB-UniPathway"/>
</dbReference>
<dbReference type="InterPro" id="IPR027417">
    <property type="entry name" value="P-loop_NTPase"/>
</dbReference>
<dbReference type="GO" id="GO:0005525">
    <property type="term" value="F:GTP binding"/>
    <property type="evidence" value="ECO:0007669"/>
    <property type="project" value="UniProtKB-KW"/>
</dbReference>
<dbReference type="EC" id="2.7.7.62" evidence="9"/>
<evidence type="ECO:0000256" key="18">
    <source>
        <dbReference type="PIRSR" id="PIRSR006135-1"/>
    </source>
</evidence>
<gene>
    <name evidence="20" type="primary">cobU</name>
    <name evidence="20" type="ORF">FE782_15280</name>
</gene>
<feature type="binding site" evidence="19">
    <location>
        <begin position="8"/>
        <end position="15"/>
    </location>
    <ligand>
        <name>GTP</name>
        <dbReference type="ChEBI" id="CHEBI:37565"/>
    </ligand>
</feature>
<keyword evidence="14" id="KW-0067">ATP-binding</keyword>
<dbReference type="GO" id="GO:0008820">
    <property type="term" value="F:cobinamide phosphate guanylyltransferase activity"/>
    <property type="evidence" value="ECO:0007669"/>
    <property type="project" value="UniProtKB-EC"/>
</dbReference>
<dbReference type="GO" id="GO:0043752">
    <property type="term" value="F:adenosylcobinamide kinase activity"/>
    <property type="evidence" value="ECO:0007669"/>
    <property type="project" value="UniProtKB-EC"/>
</dbReference>
<sequence>MVVVLVTGGARSGKSAFAERYVERYAEEGVYVATAQSFDEEMERRIATHRSRRDTAGFVWKTVEEPLRLPECLEALDFEYNVYRSGHTVVLVDCLTLWLSNLLLQWEAEPDAEARCLARVDELVAVLRRFQGTVVLVTNEVGFGIVPATPLGRLYRDAAGRMNQKVAAAADQVFLVASGIPIELKSREYRL</sequence>
<comment type="pathway">
    <text evidence="5">Cofactor biosynthesis; adenosylcobalamin biosynthesis; adenosylcobalamin from cob(II)yrinate a,c-diamide: step 6/7.</text>
</comment>
<evidence type="ECO:0000256" key="12">
    <source>
        <dbReference type="ARBA" id="ARBA00022741"/>
    </source>
</evidence>
<feature type="binding site" evidence="19">
    <location>
        <begin position="50"/>
        <end position="53"/>
    </location>
    <ligand>
        <name>GTP</name>
        <dbReference type="ChEBI" id="CHEBI:37565"/>
    </ligand>
</feature>
<comment type="similarity">
    <text evidence="7">Belongs to the CobU/CobP family.</text>
</comment>
<organism evidence="20 21">
    <name type="scientific">Paenibacillus antri</name>
    <dbReference type="NCBI Taxonomy" id="2582848"/>
    <lineage>
        <taxon>Bacteria</taxon>
        <taxon>Bacillati</taxon>
        <taxon>Bacillota</taxon>
        <taxon>Bacilli</taxon>
        <taxon>Bacillales</taxon>
        <taxon>Paenibacillaceae</taxon>
        <taxon>Paenibacillus</taxon>
    </lineage>
</organism>
<dbReference type="PANTHER" id="PTHR34848:SF1">
    <property type="entry name" value="BIFUNCTIONAL ADENOSYLCOBALAMIN BIOSYNTHESIS PROTEIN COBU"/>
    <property type="match status" value="1"/>
</dbReference>
<evidence type="ECO:0000256" key="1">
    <source>
        <dbReference type="ARBA" id="ARBA00000312"/>
    </source>
</evidence>
<dbReference type="PANTHER" id="PTHR34848">
    <property type="match status" value="1"/>
</dbReference>
<evidence type="ECO:0000313" key="21">
    <source>
        <dbReference type="Proteomes" id="UP000309676"/>
    </source>
</evidence>
<evidence type="ECO:0000256" key="19">
    <source>
        <dbReference type="PIRSR" id="PIRSR006135-2"/>
    </source>
</evidence>